<dbReference type="InterPro" id="IPR024087">
    <property type="entry name" value="Creatininase-like_sf"/>
</dbReference>
<accession>A0A6J6VB06</accession>
<evidence type="ECO:0000256" key="4">
    <source>
        <dbReference type="ARBA" id="ARBA00022833"/>
    </source>
</evidence>
<dbReference type="PANTHER" id="PTHR35005:SF1">
    <property type="entry name" value="2-AMINO-5-FORMYLAMINO-6-RIBOSYLAMINOPYRIMIDIN-4(3H)-ONE 5'-MONOPHOSPHATE DEFORMYLASE"/>
    <property type="match status" value="1"/>
</dbReference>
<evidence type="ECO:0000256" key="1">
    <source>
        <dbReference type="ARBA" id="ARBA00001947"/>
    </source>
</evidence>
<evidence type="ECO:0000313" key="8">
    <source>
        <dbReference type="EMBL" id="CAB5056533.1"/>
    </source>
</evidence>
<dbReference type="GO" id="GO:0046872">
    <property type="term" value="F:metal ion binding"/>
    <property type="evidence" value="ECO:0007669"/>
    <property type="project" value="UniProtKB-KW"/>
</dbReference>
<dbReference type="Gene3D" id="3.40.50.10310">
    <property type="entry name" value="Creatininase"/>
    <property type="match status" value="1"/>
</dbReference>
<dbReference type="EMBL" id="CAFBON010000193">
    <property type="protein sequence ID" value="CAB5000028.1"/>
    <property type="molecule type" value="Genomic_DNA"/>
</dbReference>
<name>A0A6J6VB06_9ZZZZ</name>
<dbReference type="EMBL" id="CAEZYY010000044">
    <property type="protein sequence ID" value="CAB4767657.1"/>
    <property type="molecule type" value="Genomic_DNA"/>
</dbReference>
<dbReference type="PANTHER" id="PTHR35005">
    <property type="entry name" value="3-DEHYDRO-SCYLLO-INOSOSE HYDROLASE"/>
    <property type="match status" value="1"/>
</dbReference>
<dbReference type="InterPro" id="IPR023871">
    <property type="entry name" value="MftE"/>
</dbReference>
<dbReference type="NCBIfam" id="TIGR03964">
    <property type="entry name" value="mycofact_creat"/>
    <property type="match status" value="1"/>
</dbReference>
<proteinExistence type="predicted"/>
<evidence type="ECO:0000256" key="2">
    <source>
        <dbReference type="ARBA" id="ARBA00022723"/>
    </source>
</evidence>
<dbReference type="GO" id="GO:0016811">
    <property type="term" value="F:hydrolase activity, acting on carbon-nitrogen (but not peptide) bonds, in linear amides"/>
    <property type="evidence" value="ECO:0007669"/>
    <property type="project" value="TreeGrafter"/>
</dbReference>
<keyword evidence="4" id="KW-0862">Zinc</keyword>
<evidence type="ECO:0000313" key="5">
    <source>
        <dbReference type="EMBL" id="CAB4767657.1"/>
    </source>
</evidence>
<organism evidence="5">
    <name type="scientific">freshwater metagenome</name>
    <dbReference type="NCBI Taxonomy" id="449393"/>
    <lineage>
        <taxon>unclassified sequences</taxon>
        <taxon>metagenomes</taxon>
        <taxon>ecological metagenomes</taxon>
    </lineage>
</organism>
<comment type="cofactor">
    <cofactor evidence="1">
        <name>Zn(2+)</name>
        <dbReference type="ChEBI" id="CHEBI:29105"/>
    </cofactor>
</comment>
<sequence>MGELGATTWTTVGSQRRVFVVVPIGSLEQHGLHLPLGTDTTIAVALARALGERRSEVLVAPPIAIGASGEHAGFPGTLSIGSDVLAGVVVELVRSADWATGVVLVNGHGGNSAALSGAIDTLRYEQRNVLPWWPTPPRDPRSDAHAGWLETSVMMHLEPGAVRTDLAEPGDTRPLASIFDDLRQRGVRGVSHNGVLGDPTGANAEDGAAVFAAWVADLTARFDAWAT</sequence>
<reference evidence="5" key="1">
    <citation type="submission" date="2020-05" db="EMBL/GenBank/DDBJ databases">
        <authorList>
            <person name="Chiriac C."/>
            <person name="Salcher M."/>
            <person name="Ghai R."/>
            <person name="Kavagutti S V."/>
        </authorList>
    </citation>
    <scope>NUCLEOTIDE SEQUENCE</scope>
</reference>
<protein>
    <submittedName>
        <fullName evidence="5">Unannotated protein</fullName>
    </submittedName>
</protein>
<dbReference type="GO" id="GO:0009231">
    <property type="term" value="P:riboflavin biosynthetic process"/>
    <property type="evidence" value="ECO:0007669"/>
    <property type="project" value="TreeGrafter"/>
</dbReference>
<keyword evidence="3" id="KW-0378">Hydrolase</keyword>
<gene>
    <name evidence="5" type="ORF">UFOPK2806_02222</name>
    <name evidence="6" type="ORF">UFOPK3001_00329</name>
    <name evidence="7" type="ORF">UFOPK3954_01681</name>
    <name evidence="8" type="ORF">UFOPK4306_00571</name>
</gene>
<dbReference type="Pfam" id="PF02633">
    <property type="entry name" value="Creatininase"/>
    <property type="match status" value="1"/>
</dbReference>
<dbReference type="AlphaFoldDB" id="A0A6J6VB06"/>
<dbReference type="EMBL" id="CAFBQP010000016">
    <property type="protein sequence ID" value="CAB5056533.1"/>
    <property type="molecule type" value="Genomic_DNA"/>
</dbReference>
<dbReference type="InterPro" id="IPR003785">
    <property type="entry name" value="Creatininase/forma_Hydrolase"/>
</dbReference>
<evidence type="ECO:0000313" key="7">
    <source>
        <dbReference type="EMBL" id="CAB5000028.1"/>
    </source>
</evidence>
<dbReference type="SUPFAM" id="SSF102215">
    <property type="entry name" value="Creatininase"/>
    <property type="match status" value="1"/>
</dbReference>
<evidence type="ECO:0000313" key="6">
    <source>
        <dbReference type="EMBL" id="CAB4791691.1"/>
    </source>
</evidence>
<evidence type="ECO:0000256" key="3">
    <source>
        <dbReference type="ARBA" id="ARBA00022801"/>
    </source>
</evidence>
<dbReference type="EMBL" id="CAFAAJ010000014">
    <property type="protein sequence ID" value="CAB4791691.1"/>
    <property type="molecule type" value="Genomic_DNA"/>
</dbReference>
<keyword evidence="2" id="KW-0479">Metal-binding</keyword>